<accession>A0A6N2CAE1</accession>
<feature type="compositionally biased region" description="Polar residues" evidence="1">
    <location>
        <begin position="64"/>
        <end position="77"/>
    </location>
</feature>
<feature type="compositionally biased region" description="Acidic residues" evidence="1">
    <location>
        <begin position="1"/>
        <end position="11"/>
    </location>
</feature>
<comment type="caution">
    <text evidence="2">The sequence shown here is derived from an EMBL/GenBank/DDBJ whole genome shotgun (WGS) entry which is preliminary data.</text>
</comment>
<reference evidence="2" key="1">
    <citation type="submission" date="2019-05" db="EMBL/GenBank/DDBJ databases">
        <title>The de novo reference genome and transcriptome assemblies of the wild tomato species Solanum chilense.</title>
        <authorList>
            <person name="Stam R."/>
            <person name="Nosenko T."/>
            <person name="Hoerger A.C."/>
            <person name="Stephan W."/>
            <person name="Seidel M.A."/>
            <person name="Kuhn J.M.M."/>
            <person name="Haberer G."/>
            <person name="Tellier A."/>
        </authorList>
    </citation>
    <scope>NUCLEOTIDE SEQUENCE</scope>
    <source>
        <tissue evidence="2">Mature leaves</tissue>
    </source>
</reference>
<organism evidence="2">
    <name type="scientific">Solanum chilense</name>
    <name type="common">Tomato</name>
    <name type="synonym">Lycopersicon chilense</name>
    <dbReference type="NCBI Taxonomy" id="4083"/>
    <lineage>
        <taxon>Eukaryota</taxon>
        <taxon>Viridiplantae</taxon>
        <taxon>Streptophyta</taxon>
        <taxon>Embryophyta</taxon>
        <taxon>Tracheophyta</taxon>
        <taxon>Spermatophyta</taxon>
        <taxon>Magnoliopsida</taxon>
        <taxon>eudicotyledons</taxon>
        <taxon>Gunneridae</taxon>
        <taxon>Pentapetalae</taxon>
        <taxon>asterids</taxon>
        <taxon>lamiids</taxon>
        <taxon>Solanales</taxon>
        <taxon>Solanaceae</taxon>
        <taxon>Solanoideae</taxon>
        <taxon>Solaneae</taxon>
        <taxon>Solanum</taxon>
        <taxon>Solanum subgen. Lycopersicon</taxon>
    </lineage>
</organism>
<gene>
    <name evidence="2" type="ORF">EJD97_021091</name>
</gene>
<dbReference type="EMBL" id="RXGB01000631">
    <property type="protein sequence ID" value="TMX02561.1"/>
    <property type="molecule type" value="Genomic_DNA"/>
</dbReference>
<protein>
    <submittedName>
        <fullName evidence="2">Uncharacterized protein</fullName>
    </submittedName>
</protein>
<feature type="compositionally biased region" description="Acidic residues" evidence="1">
    <location>
        <begin position="21"/>
        <end position="53"/>
    </location>
</feature>
<evidence type="ECO:0000256" key="1">
    <source>
        <dbReference type="SAM" id="MobiDB-lite"/>
    </source>
</evidence>
<name>A0A6N2CAE1_SOLCI</name>
<feature type="region of interest" description="Disordered" evidence="1">
    <location>
        <begin position="1"/>
        <end position="83"/>
    </location>
</feature>
<dbReference type="AlphaFoldDB" id="A0A6N2CAE1"/>
<proteinExistence type="predicted"/>
<sequence length="83" mass="9139">MEENPIEDDYNVNEGQKDMLNDEFDTVDMNNPDDEIGIDEGEGVGEDEGEGPDLESNFPPTPMVGSNNPCASQSSRMNDVRDD</sequence>
<evidence type="ECO:0000313" key="2">
    <source>
        <dbReference type="EMBL" id="TMX02561.1"/>
    </source>
</evidence>